<sequence length="93" mass="10687">MNLITKAKILGEVKCHMYTIEWQKRGLPYTHILTWLKDSLHVHRVDDFISAEIPNPQEDPDLFCIVTKQMVHGPCGSINLHSPCMKDGICTKR</sequence>
<accession>A0A4Y2ATE3</accession>
<name>A0A4Y2ATE3_ARAVE</name>
<dbReference type="EMBL" id="BGPR01000032">
    <property type="protein sequence ID" value="GBL83292.1"/>
    <property type="molecule type" value="Genomic_DNA"/>
</dbReference>
<reference evidence="2 3" key="1">
    <citation type="journal article" date="2019" name="Sci. Rep.">
        <title>Orb-weaving spider Araneus ventricosus genome elucidates the spidroin gene catalogue.</title>
        <authorList>
            <person name="Kono N."/>
            <person name="Nakamura H."/>
            <person name="Ohtoshi R."/>
            <person name="Moran D.A.P."/>
            <person name="Shinohara A."/>
            <person name="Yoshida Y."/>
            <person name="Fujiwara M."/>
            <person name="Mori M."/>
            <person name="Tomita M."/>
            <person name="Arakawa K."/>
        </authorList>
    </citation>
    <scope>NUCLEOTIDE SEQUENCE [LARGE SCALE GENOMIC DNA]</scope>
</reference>
<dbReference type="AlphaFoldDB" id="A0A4Y2ATE3"/>
<feature type="domain" description="Helitron helicase-like" evidence="1">
    <location>
        <begin position="3"/>
        <end position="33"/>
    </location>
</feature>
<gene>
    <name evidence="2" type="ORF">AVEN_110620_1</name>
</gene>
<dbReference type="Proteomes" id="UP000499080">
    <property type="component" value="Unassembled WGS sequence"/>
</dbReference>
<organism evidence="2 3">
    <name type="scientific">Araneus ventricosus</name>
    <name type="common">Orbweaver spider</name>
    <name type="synonym">Epeira ventricosa</name>
    <dbReference type="NCBI Taxonomy" id="182803"/>
    <lineage>
        <taxon>Eukaryota</taxon>
        <taxon>Metazoa</taxon>
        <taxon>Ecdysozoa</taxon>
        <taxon>Arthropoda</taxon>
        <taxon>Chelicerata</taxon>
        <taxon>Arachnida</taxon>
        <taxon>Araneae</taxon>
        <taxon>Araneomorphae</taxon>
        <taxon>Entelegynae</taxon>
        <taxon>Araneoidea</taxon>
        <taxon>Araneidae</taxon>
        <taxon>Araneus</taxon>
    </lineage>
</organism>
<dbReference type="OrthoDB" id="1728974at2759"/>
<evidence type="ECO:0000313" key="3">
    <source>
        <dbReference type="Proteomes" id="UP000499080"/>
    </source>
</evidence>
<proteinExistence type="predicted"/>
<dbReference type="Pfam" id="PF14214">
    <property type="entry name" value="Helitron_like_N"/>
    <property type="match status" value="1"/>
</dbReference>
<protein>
    <recommendedName>
        <fullName evidence="1">Helitron helicase-like domain-containing protein</fullName>
    </recommendedName>
</protein>
<evidence type="ECO:0000259" key="1">
    <source>
        <dbReference type="Pfam" id="PF14214"/>
    </source>
</evidence>
<keyword evidence="3" id="KW-1185">Reference proteome</keyword>
<evidence type="ECO:0000313" key="2">
    <source>
        <dbReference type="EMBL" id="GBL83292.1"/>
    </source>
</evidence>
<dbReference type="InterPro" id="IPR025476">
    <property type="entry name" value="Helitron_helicase-like"/>
</dbReference>
<comment type="caution">
    <text evidence="2">The sequence shown here is derived from an EMBL/GenBank/DDBJ whole genome shotgun (WGS) entry which is preliminary data.</text>
</comment>